<dbReference type="InterPro" id="IPR008927">
    <property type="entry name" value="6-PGluconate_DH-like_C_sf"/>
</dbReference>
<evidence type="ECO:0000256" key="3">
    <source>
        <dbReference type="ARBA" id="ARBA00021413"/>
    </source>
</evidence>
<dbReference type="Pfam" id="PF03807">
    <property type="entry name" value="F420_oxidored"/>
    <property type="match status" value="1"/>
</dbReference>
<evidence type="ECO:0000256" key="9">
    <source>
        <dbReference type="ARBA" id="ARBA00029440"/>
    </source>
</evidence>
<evidence type="ECO:0000313" key="17">
    <source>
        <dbReference type="Proteomes" id="UP000247409"/>
    </source>
</evidence>
<dbReference type="GO" id="GO:0004735">
    <property type="term" value="F:pyrroline-5-carboxylate reductase activity"/>
    <property type="evidence" value="ECO:0007669"/>
    <property type="project" value="UniProtKB-EC"/>
</dbReference>
<keyword evidence="13" id="KW-0472">Membrane</keyword>
<dbReference type="Gene3D" id="3.40.50.720">
    <property type="entry name" value="NAD(P)-binding Rossmann-like Domain"/>
    <property type="match status" value="1"/>
</dbReference>
<dbReference type="AlphaFoldDB" id="A0A2V3INE5"/>
<evidence type="ECO:0000256" key="4">
    <source>
        <dbReference type="ARBA" id="ARBA00022490"/>
    </source>
</evidence>
<keyword evidence="13" id="KW-0812">Transmembrane</keyword>
<evidence type="ECO:0000256" key="5">
    <source>
        <dbReference type="ARBA" id="ARBA00022605"/>
    </source>
</evidence>
<dbReference type="Pfam" id="PF14748">
    <property type="entry name" value="P5CR_dimer"/>
    <property type="match status" value="1"/>
</dbReference>
<dbReference type="PANTHER" id="PTHR11645:SF0">
    <property type="entry name" value="PYRROLINE-5-CARBOXYLATE REDUCTASE 3"/>
    <property type="match status" value="1"/>
</dbReference>
<dbReference type="EMBL" id="NBIV01000119">
    <property type="protein sequence ID" value="PXF43569.1"/>
    <property type="molecule type" value="Genomic_DNA"/>
</dbReference>
<proteinExistence type="inferred from homology"/>
<evidence type="ECO:0000256" key="8">
    <source>
        <dbReference type="ARBA" id="ARBA00023002"/>
    </source>
</evidence>
<feature type="domain" description="Pyrroline-5-carboxylate reductase dimerisation" evidence="15">
    <location>
        <begin position="172"/>
        <end position="277"/>
    </location>
</feature>
<organism evidence="16 17">
    <name type="scientific">Gracilariopsis chorda</name>
    <dbReference type="NCBI Taxonomy" id="448386"/>
    <lineage>
        <taxon>Eukaryota</taxon>
        <taxon>Rhodophyta</taxon>
        <taxon>Florideophyceae</taxon>
        <taxon>Rhodymeniophycidae</taxon>
        <taxon>Gracilariales</taxon>
        <taxon>Gracilariaceae</taxon>
        <taxon>Gracilariopsis</taxon>
    </lineage>
</organism>
<keyword evidence="5" id="KW-0028">Amino-acid biosynthesis</keyword>
<evidence type="ECO:0000256" key="12">
    <source>
        <dbReference type="PIRSR" id="PIRSR000193-1"/>
    </source>
</evidence>
<dbReference type="HAMAP" id="MF_01925">
    <property type="entry name" value="P5C_reductase"/>
    <property type="match status" value="1"/>
</dbReference>
<dbReference type="NCBIfam" id="TIGR00112">
    <property type="entry name" value="proC"/>
    <property type="match status" value="1"/>
</dbReference>
<keyword evidence="8" id="KW-0560">Oxidoreductase</keyword>
<dbReference type="STRING" id="448386.A0A2V3INE5"/>
<dbReference type="PANTHER" id="PTHR11645">
    <property type="entry name" value="PYRROLINE-5-CARBOXYLATE REDUCTASE"/>
    <property type="match status" value="1"/>
</dbReference>
<evidence type="ECO:0000256" key="1">
    <source>
        <dbReference type="ARBA" id="ARBA00004496"/>
    </source>
</evidence>
<comment type="pathway">
    <text evidence="9">Amino-acid biosynthesis.</text>
</comment>
<keyword evidence="6" id="KW-0641">Proline biosynthesis</keyword>
<evidence type="ECO:0000313" key="16">
    <source>
        <dbReference type="EMBL" id="PXF43569.1"/>
    </source>
</evidence>
<dbReference type="InterPro" id="IPR029036">
    <property type="entry name" value="P5CR_dimer"/>
</dbReference>
<dbReference type="InterPro" id="IPR036291">
    <property type="entry name" value="NAD(P)-bd_dom_sf"/>
</dbReference>
<keyword evidence="7 12" id="KW-0521">NADP</keyword>
<accession>A0A2V3INE5</accession>
<dbReference type="FunFam" id="1.10.3730.10:FF:000001">
    <property type="entry name" value="Pyrroline-5-carboxylate reductase"/>
    <property type="match status" value="1"/>
</dbReference>
<evidence type="ECO:0000256" key="2">
    <source>
        <dbReference type="ARBA" id="ARBA00005525"/>
    </source>
</evidence>
<comment type="catalytic activity">
    <reaction evidence="11">
        <text>L-proline + NADP(+) = (S)-1-pyrroline-5-carboxylate + NADPH + 2 H(+)</text>
        <dbReference type="Rhea" id="RHEA:14109"/>
        <dbReference type="ChEBI" id="CHEBI:15378"/>
        <dbReference type="ChEBI" id="CHEBI:17388"/>
        <dbReference type="ChEBI" id="CHEBI:57783"/>
        <dbReference type="ChEBI" id="CHEBI:58349"/>
        <dbReference type="ChEBI" id="CHEBI:60039"/>
        <dbReference type="EC" id="1.5.1.2"/>
    </reaction>
</comment>
<dbReference type="OrthoDB" id="10263291at2759"/>
<comment type="subcellular location">
    <subcellularLocation>
        <location evidence="1">Cytoplasm</location>
    </subcellularLocation>
</comment>
<evidence type="ECO:0000256" key="11">
    <source>
        <dbReference type="ARBA" id="ARBA00052690"/>
    </source>
</evidence>
<feature type="domain" description="Pyrroline-5-carboxylate reductase catalytic N-terminal" evidence="14">
    <location>
        <begin position="13"/>
        <end position="109"/>
    </location>
</feature>
<evidence type="ECO:0000259" key="14">
    <source>
        <dbReference type="Pfam" id="PF03807"/>
    </source>
</evidence>
<feature type="transmembrane region" description="Helical" evidence="13">
    <location>
        <begin position="12"/>
        <end position="30"/>
    </location>
</feature>
<dbReference type="FunFam" id="3.40.50.720:FF:000190">
    <property type="entry name" value="Pyrroline-5-carboxylate reductase"/>
    <property type="match status" value="1"/>
</dbReference>
<evidence type="ECO:0000256" key="13">
    <source>
        <dbReference type="SAM" id="Phobius"/>
    </source>
</evidence>
<evidence type="ECO:0000256" key="7">
    <source>
        <dbReference type="ARBA" id="ARBA00022857"/>
    </source>
</evidence>
<dbReference type="InterPro" id="IPR000304">
    <property type="entry name" value="Pyrroline-COOH_reductase"/>
</dbReference>
<comment type="catalytic activity">
    <reaction evidence="10">
        <text>L-proline + NAD(+) = (S)-1-pyrroline-5-carboxylate + NADH + 2 H(+)</text>
        <dbReference type="Rhea" id="RHEA:14105"/>
        <dbReference type="ChEBI" id="CHEBI:15378"/>
        <dbReference type="ChEBI" id="CHEBI:17388"/>
        <dbReference type="ChEBI" id="CHEBI:57540"/>
        <dbReference type="ChEBI" id="CHEBI:57945"/>
        <dbReference type="ChEBI" id="CHEBI:60039"/>
        <dbReference type="EC" id="1.5.1.2"/>
    </reaction>
</comment>
<dbReference type="PIRSF" id="PIRSF000193">
    <property type="entry name" value="Pyrrol-5-carb_rd"/>
    <property type="match status" value="1"/>
</dbReference>
<keyword evidence="13" id="KW-1133">Transmembrane helix</keyword>
<gene>
    <name evidence="16" type="ORF">BWQ96_06681</name>
</gene>
<reference evidence="16 17" key="1">
    <citation type="journal article" date="2018" name="Mol. Biol. Evol.">
        <title>Analysis of the draft genome of the red seaweed Gracilariopsis chorda provides insights into genome size evolution in Rhodophyta.</title>
        <authorList>
            <person name="Lee J."/>
            <person name="Yang E.C."/>
            <person name="Graf L."/>
            <person name="Yang J.H."/>
            <person name="Qiu H."/>
            <person name="Zel Zion U."/>
            <person name="Chan C.X."/>
            <person name="Stephens T.G."/>
            <person name="Weber A.P.M."/>
            <person name="Boo G.H."/>
            <person name="Boo S.M."/>
            <person name="Kim K.M."/>
            <person name="Shin Y."/>
            <person name="Jung M."/>
            <person name="Lee S.J."/>
            <person name="Yim H.S."/>
            <person name="Lee J.H."/>
            <person name="Bhattacharya D."/>
            <person name="Yoon H.S."/>
        </authorList>
    </citation>
    <scope>NUCLEOTIDE SEQUENCE [LARGE SCALE GENOMIC DNA]</scope>
    <source>
        <strain evidence="16 17">SKKU-2015</strain>
        <tissue evidence="16">Whole body</tissue>
    </source>
</reference>
<dbReference type="Proteomes" id="UP000247409">
    <property type="component" value="Unassembled WGS sequence"/>
</dbReference>
<dbReference type="GO" id="GO:0005737">
    <property type="term" value="C:cytoplasm"/>
    <property type="evidence" value="ECO:0007669"/>
    <property type="project" value="UniProtKB-SubCell"/>
</dbReference>
<feature type="binding site" evidence="12">
    <location>
        <begin position="16"/>
        <end position="21"/>
    </location>
    <ligand>
        <name>NADP(+)</name>
        <dbReference type="ChEBI" id="CHEBI:58349"/>
    </ligand>
</feature>
<keyword evidence="4" id="KW-0963">Cytoplasm</keyword>
<comment type="similarity">
    <text evidence="2">Belongs to the pyrroline-5-carboxylate reductase family.</text>
</comment>
<comment type="caution">
    <text evidence="16">The sequence shown here is derived from an EMBL/GenBank/DDBJ whole genome shotgun (WGS) entry which is preliminary data.</text>
</comment>
<evidence type="ECO:0000259" key="15">
    <source>
        <dbReference type="Pfam" id="PF14748"/>
    </source>
</evidence>
<evidence type="ECO:0000256" key="10">
    <source>
        <dbReference type="ARBA" id="ARBA00050547"/>
    </source>
</evidence>
<dbReference type="Gene3D" id="1.10.3730.10">
    <property type="entry name" value="ProC C-terminal domain-like"/>
    <property type="match status" value="1"/>
</dbReference>
<dbReference type="SUPFAM" id="SSF51735">
    <property type="entry name" value="NAD(P)-binding Rossmann-fold domains"/>
    <property type="match status" value="1"/>
</dbReference>
<name>A0A2V3INE5_9FLOR</name>
<feature type="binding site" evidence="12">
    <location>
        <begin position="77"/>
        <end position="80"/>
    </location>
    <ligand>
        <name>NADP(+)</name>
        <dbReference type="ChEBI" id="CHEBI:58349"/>
    </ligand>
</feature>
<evidence type="ECO:0000256" key="6">
    <source>
        <dbReference type="ARBA" id="ARBA00022650"/>
    </source>
</evidence>
<dbReference type="GO" id="GO:0055129">
    <property type="term" value="P:L-proline biosynthetic process"/>
    <property type="evidence" value="ECO:0007669"/>
    <property type="project" value="TreeGrafter"/>
</dbReference>
<dbReference type="SUPFAM" id="SSF48179">
    <property type="entry name" value="6-phosphogluconate dehydrogenase C-terminal domain-like"/>
    <property type="match status" value="1"/>
</dbReference>
<protein>
    <recommendedName>
        <fullName evidence="3">Pyrroline-5-carboxylate reductase</fullName>
    </recommendedName>
</protein>
<sequence length="281" mass="29872">MPQNKHDTGDLLLGFLGGGMMAEAIIRGILGKKVLKPDSIYVCELLEHRREALSTFGVKTTDTASSMLERCNVVILAVKPDVVPLVLGQISSIKPKSQDHTLYVSICAGVTLEALCPPLEEKKMWVRVMPNQPCVVGEAASAFAMNERCSAKHRQIVNQLLGACGAVVEVPEKNLDAVTGLSGSGPAFVFMMIEAMTDAGVRKGLLRTVASKLAAQTVLGAAKMALEFPERHPAELRNRVESPGGTTIAGTVALESGGFRAAVINAVSQATDRSEELGKHK</sequence>
<keyword evidence="17" id="KW-1185">Reference proteome</keyword>
<dbReference type="InterPro" id="IPR028939">
    <property type="entry name" value="P5C_Rdtase_cat_N"/>
</dbReference>